<dbReference type="Proteomes" id="UP001327560">
    <property type="component" value="Chromosome 9"/>
</dbReference>
<protein>
    <submittedName>
        <fullName evidence="1">Uncharacterized protein</fullName>
    </submittedName>
</protein>
<gene>
    <name evidence="1" type="ORF">Cni_G29050</name>
</gene>
<dbReference type="EMBL" id="CP136898">
    <property type="protein sequence ID" value="WOL20246.1"/>
    <property type="molecule type" value="Genomic_DNA"/>
</dbReference>
<organism evidence="1 2">
    <name type="scientific">Canna indica</name>
    <name type="common">Indian-shot</name>
    <dbReference type="NCBI Taxonomy" id="4628"/>
    <lineage>
        <taxon>Eukaryota</taxon>
        <taxon>Viridiplantae</taxon>
        <taxon>Streptophyta</taxon>
        <taxon>Embryophyta</taxon>
        <taxon>Tracheophyta</taxon>
        <taxon>Spermatophyta</taxon>
        <taxon>Magnoliopsida</taxon>
        <taxon>Liliopsida</taxon>
        <taxon>Zingiberales</taxon>
        <taxon>Cannaceae</taxon>
        <taxon>Canna</taxon>
    </lineage>
</organism>
<accession>A0AAQ3L8D8</accession>
<sequence length="100" mass="11391">MKHEKRRWSLEQIFNKASNETFNYAKEKRVDVEKNVCKNIEGGSEWSADGKKNILCVDAAWKNEYSAGCDFILIQDEMLKMEGSGVLVAENPLHAELKAI</sequence>
<name>A0AAQ3L8D8_9LILI</name>
<reference evidence="1 2" key="1">
    <citation type="submission" date="2023-10" db="EMBL/GenBank/DDBJ databases">
        <title>Chromosome-scale genome assembly provides insights into flower coloration mechanisms of Canna indica.</title>
        <authorList>
            <person name="Li C."/>
        </authorList>
    </citation>
    <scope>NUCLEOTIDE SEQUENCE [LARGE SCALE GENOMIC DNA]</scope>
    <source>
        <tissue evidence="1">Flower</tissue>
    </source>
</reference>
<proteinExistence type="predicted"/>
<dbReference type="AlphaFoldDB" id="A0AAQ3L8D8"/>
<evidence type="ECO:0000313" key="2">
    <source>
        <dbReference type="Proteomes" id="UP001327560"/>
    </source>
</evidence>
<keyword evidence="2" id="KW-1185">Reference proteome</keyword>
<evidence type="ECO:0000313" key="1">
    <source>
        <dbReference type="EMBL" id="WOL20246.1"/>
    </source>
</evidence>